<feature type="transmembrane region" description="Helical" evidence="6">
    <location>
        <begin position="2656"/>
        <end position="2679"/>
    </location>
</feature>
<feature type="transmembrane region" description="Helical" evidence="6">
    <location>
        <begin position="3550"/>
        <end position="3573"/>
    </location>
</feature>
<comment type="similarity">
    <text evidence="1">Belongs to the glycosyl hydrolase 5 (cellulase A) family.</text>
</comment>
<feature type="transmembrane region" description="Helical" evidence="6">
    <location>
        <begin position="3674"/>
        <end position="3695"/>
    </location>
</feature>
<evidence type="ECO:0000256" key="4">
    <source>
        <dbReference type="ARBA" id="ARBA00022801"/>
    </source>
</evidence>
<dbReference type="Gene3D" id="3.40.50.12780">
    <property type="entry name" value="N-terminal domain of ligase-like"/>
    <property type="match status" value="2"/>
</dbReference>
<sequence>MMKSMACLHHTGCVLKGIEGFVRARETGGLELNGAPFTFSSVNVPNLHRIEMPDGAIRAPDEWEISDALCSVQQMDGKVARTYVLSHGDGDDYHVNRGGTLNERWFEVLDLVIERAAEFGVRLIIPLFNTFYYEAWGSSAYYAQWLDQPARNRRHFFTAADQRALFKGMVGRVLTRNNTRTGIRYGDDPTILAWELGNELSDVSVDGSTAPPPAEWTEDIAALIKSTAPSQLVMDGGQFSSNSLYLRGVDLVGRTYYNLPATDVEADLKILAAWNDAVAAAAAEAASSSLASLTKTFVVKEYGLVSALVPNRTIVTAQTPSWIAAILSYAAHSPSCAGALLWSLRPHAVEGGFFFHYESGGNIMALHWPGFVSGPPNYEVELFGLIRSANNVTNASIVTCAPHLYPPEQLLPTPDPPCMSFRGSAGATFYELWGRSASSPDWSVVSELVRDYETPNSAHVSLDAAVLSKRLGGDGELHFCLRACALGTKSRLPLPSKASEAWLPLADPCFFNVNGTELPCERTVPDGCSECSDVVVAYYDPFSALPSSNSCSTVEWIAYEYTDELWWEYRNMLLSHRPPPHVAAVIISLLALALALGGGSYAARKVRQPVDCRSSRLIPLDILRLGATLQLCLHTVITVAPGGGVLPDPLHRLGAWGVAAFPLFFLLSGFTLALRHAETSEESHVWPLISKAVAGYYPTFAATALAGLLLSSLARGVKFTGNYLLMMPFCAGAWDAKLRHSNHANAPSWLVGALLFNMCFALPVCARLQSLAPPQLWRTLLLLYIFTLWQACNEYGITVLVLDNLVTFLALAPSVPAYLFGIFLGNLHLLHHPTLAHNDIHNSHDSNFNVVGKWSLCQGSSARSLYAFAEQYGLTLSATLYALLLAFVDPSQFSSFVTSWARAGMLLPLFGFAVVGAASGRDPLSLALSAPISITPALASGLRLWLPLLLCAHPVWTSVEILIDTPLTASDGGPATAADAIASPTHVSLLQLLVFFLLLLCGASAVELFVQRPISPLMPALLDLASKRNLSDTESAVWEKLTLYFVSMGTVFCFFLYAALYNTDSEWLTLADLRDSGSGLQDFLYYISWLLAVPLVALAMGLIGQILYPPVLPEPSTPPIEQLAAPNARKTDLRLYWRIVTRGMHPDLVAANVADAHQVLSNCLPRERWEVEVVTDTAMGISERIGLDMTEIVVPTEYRCPNGGKFKARALHFATLVSAARDRDWIVHMDEETRFNAETVAHVLEHCLKENFLWQRSLTSFGNIGQGVILYNTSSIESTLCALADTIRVGDDFGKFALQYRAFADPMIGMHGSFVVCQNAVEMHFGFDHGLEGSITEDTFFAMLVASKGVKVKWCLGNMFEQSPFSVDDFAKQRCRWYAGLWLCCKSRHLPCWRRYFLGAHVVSWAFCPLLNLINWMNILLVFARPLYFRVFVSVLYAIPCWGYLLGFAYTFSPSKLRHGVAEYVMLAFLQVVGIPVYAAMEAYGILLAVFAPCSSFYQDHLSRWLTLGRSRPMPDGENAFSGFKIVKKEGADAKQRIEAMALAAGIDVEDDGDSRGYWKRMLRGAPPHLPLNLGGGTSNGYDASHLAIELPEQSMASVRALAARAQLEVHNFAAAALAWVAAAHAREFDIVLQLEALWRVAVIRLNMAPDRTVFEVARDVALQIQRANEHEMEIGQVFACGPAPWQQLDRPVDLYVTTTPSRSLKPMPNASLILSIPEVGQAHLIVDSTVVSTEVGTRLAQRLARCLEVTRDTALESLPLMGRQEAFEVALQANKTKREYPSAPGANTIPALFQKVASDHADDTALFTVGAGLQSALTYKQLDLCSQTLAFAIHGLGVLTEESRLVGLIFDRSVEMVVAIFGVLKAGGAYIPIDPEFPTSRVHEIIYEAGPAIQLSLLQYEDFARLCPAESKSHLLLVSRANGQLYNLVGAAVHTEVAGASSADTFLPLDSSNLVYVMYTSGTTGKPKGVMVEHGPLLMRTSWMQDTFTVGRGDVVPFKTNFIFGVSEWEIFWTLTNGASLAILPQTIVKNPQAFALALESSGARTAFLTASHVDAILPLLENENAPKSSGWCCGESKKQNRVSLSCLRHMVCCGEALSVATVRRFHELLPNARIHNLYGPTEGSMTWFPCERGCDRLHESIPVGKPIGNTVVLVLDHRLRPVPVGVPGEICFGACIARGYLNRPELTLEKFVSNPLWSAEKWRELDDCNWFGRDSVLLSSVEAMADSDADAGPMQRVPGIPEAPIIYRTGDVGVVLASGDLRFCGRLDRQVKVRGYRIELEAVEAVMHDYRPQLGLLSVVAVRSAEVELEELVAFIAQEAAPPGGLRVLEYLAAKLPAYMVPARVVALRHFPTLPNGKIDLKLLASGGVTGEIVERNGDSSAGNVTATDSLGVVRALSANAISAARETSVANVMRAFLMYGVMIDHWAGCADGSSCRMIMEDVIWRQPRDIQHGLLWLDTVVRMIGNYKCMAGFIMVTAYIDSGFARATRFSTGDFVVFVTYLQMIWILDPIVFAICSHTTPTYCYSTESSTFNEFVGVHRWYLLLMLSIKCFLCLFRVFKVPPILQCAIMAVLAFNIPSQLLPLIGIFVLLTFAVIFLLGAAVCVRSPWRAVQLAGSTTLGNYVLHMYFTLLLTHLQPNFASIPSAIQNTVAAVTVQILLVIVTPLAFQLTIGAAFHKLLMLQFRGMFAVARLVVRCARIEGFVRARETGGLELNGAPFTFSSVNVPNLHRIEMPDGAIRAPDEWEISDALCSVQQMDGKVARTYVLSHGDGDDYHVNRGGTLNERWFEVLDLVIERAAEFGVRLIIPLFNTFYYEAWGSSAYYAQWLDQPARNRRHFFTAADQRALFKGMVGRVLTRNNTRTGIRYGDDPTILAWELGNELSDVSVDGSTAPPPAEWTEDIAALIKSTAPSQLVMDGGQFSSNSLYLRGVDLVGRTYYNLPATDVEADLKILAAWNDAVAAAAAEAASSSLASLTKTFVVKEYGLVSALVPNRTIVTAQTPSWIAAILSYAAHSPSCAGALLWSLRPHAVEGGFFFHYESGGNIMALHWPGFVSGPPNYEVELFGLIRSANNVTNASIVTCAPHLYPPEQLLPTPDPPCMSFRGSAGATFYELWGRSASSPDWSVVSELVRDYETPNSAHVSLDAAVLSKRLGGDGELHFCLRACALGTKSRLPLPSKASEAWLPLADPCFFNVNGTELPCERTVPDGCSECSDVVVAYYDPFSALPSSNSCSTVEWIAYEYTDELWWEYRNMLLSHRPPPHVAAVIISLLALALALGGGSYAARKVRQPVDCRSSRLIPLDILRLGATLQLCLHTVITVAPGGGVLPDPLHRLGAWGVAAFPLFFLLSGFTLALRHAETSEESHVWPLISKAVAGYYPTFAATALAGLLLSSLARGVKFTGNYLLMMPFCAGAWDAKLRHSNHANAPSWLVGALLFNMCFALPVCARLQSLAPPQLWRTLLLLYIFTLWQACNEYGITVLVLDNLVTFLALAPSVPAYLFGIFLGNLHLLHHPTLAHNDIHNSHDSNFNVVGKWSLCQGSSARSLYAFAEQYGLTLSATLYALLLAFVDPSQFSSFVTSWARAGMLLPLFGFAVVGAASGRDPLSLALSAPISITPALASGLRLWLPLLLCAHPVWTSVEILIDTPLTASDGGPATAADAIASPTHVSLLQLLVFFLLLLCGASAVELFVQRPISPLMPALLDLASKRNLSDTESAVWEKLTLYFVSMGTVFCFFLYAALYNTDSEWLTLADLRDSGSGLQDFLYYISWLLAVPLVALAMGLIGQILYPPVLPEPSTPPIEQLAAPNARKTDLRLYWRIVTRGMHPDLVAANVADAHQVLSNCLPRERWEVEVVTDTAMGISERIGLDMTEIVVPTEYRCPNGGKFKARALHFATLVSAARDRDWIVHMDEETRFNAETVAHVLEHCLKENFLWQRSLTSFGNIGQGVILYNTSSIESTLCALADTIRVGDDFGKFALQYRAFADPMIGMHGSFVVCQNAVEMHFGFDHGLEGSITEDTFFAMLVASKGVKVKWCLGNMFEQSPFSVDDFAKQRCRWYAGLWLCCKSRHLPCWRRYFLGAHVVSWAFCPLLNLINWMNILLVFARPLYFRVFVSVLYAIPCWGYLLGFAYTFSPSKLRHGVAEYVMLAFLQVVGIPVYAAMEAYGILLAVFAPCSSFYQDHLSRWLTLGRSRPMPDGENAFSGFKIVKKEGADAKQRIEAMALAAGIDVEDDGDSRGYWKRMLRGAPPHLPLNLGGGTSNGYDASHLAIELPEQSMASVRALAARAQLEVHNFAAAALAWVAAAHAREFDIVLQLEALWRVAVIRLNMAPDRTVFEVARDVALQIQRANEHEMEIGQVFACGPAPWQQLDRPVDLYVTTTPSRSLKPMPNASLILSIPEVGQAHLIVDSTVVSTEVGTRLAQRLARCLEVTRDTALESLPLMGRQEAFEVALQANKTKREYPSAPGANTIPALFQKVASDHADDTALFTVGAGLQSALTYKQLDLCSQTLAFAIHGLGVLTEESRLVGLIFDRSVEMVVAIFGVLKAGGAYIPIDPEFPTSRVHEIIYEAGPAIQLSLLQYEDFARLCPAESKSHLLLVSRANGQLYNLVGAAVHTEVAGASSADTFLPLDSSNLVYVMYTSGTTGKPKGVMVEHGPLLMRTSWMQDTFTVGRGDVVPFKTNFIFGVSEWEIFWTLTNGASLAILPQTIVKNPQAFALALESSGARTAFLTASHVDAILPLLENENAPKSSGWCCGESKKQNRVSLSCLRHMVCCGEALSVATVRRFHELLPNARIHNLYGPTEGSMTWFPCERGCDRLHESIPVGKPIGNTVVLVLDHRLRPVPVGVPGEICFGACIARGYLNRPELTLEKFVSNPLWSAEKWRELDDCNWFGRDSVLLSSVEAMADSDADAGPMQRVPGIPEAPIIYRTGDVGVVLASGDLRFCGRLDRQVKVRGYRIELEAVEAVMHDYRPQLGLLSVVAVRSAEVELEELVAFIAQEAAPPGGLRVLEYLAAKLPAYMVPARVVALRHFPTLPNGKIDLKLLASGGVTGEIVERNGDSSAGNVTATDSLGVVRALSANAISAARETSVANVMRAFLMYGVMIDHWAGCADGSSCRMIMEDVIWRQPRDIQHGLLWLDTVVRMIGNYKCMAGFIMVTAYIDSGFARATRFSTGDFVVFVTYLQMIWILDPIVFAICSHTTPTYCYSTESSTFNEFVGVHRWYLLLMLSIKCFLCLFRVFKVPPILQCAIMAVLAFNIPSQ</sequence>
<dbReference type="Pfam" id="PF13632">
    <property type="entry name" value="Glyco_trans_2_3"/>
    <property type="match status" value="2"/>
</dbReference>
<feature type="domain" description="Glycoside hydrolase family 5" evidence="9">
    <location>
        <begin position="2830"/>
        <end position="2922"/>
    </location>
</feature>
<feature type="transmembrane region" description="Helical" evidence="6">
    <location>
        <begin position="1083"/>
        <end position="1108"/>
    </location>
</feature>
<dbReference type="InterPro" id="IPR001173">
    <property type="entry name" value="Glyco_trans_2-like"/>
</dbReference>
<feature type="transmembrane region" description="Helical" evidence="6">
    <location>
        <begin position="4112"/>
        <end position="4137"/>
    </location>
</feature>
<feature type="domain" description="Glycoside hydrolase family 5" evidence="9">
    <location>
        <begin position="145"/>
        <end position="237"/>
    </location>
</feature>
<dbReference type="SUPFAM" id="SSF56801">
    <property type="entry name" value="Acetyl-CoA synthetase-like"/>
    <property type="match status" value="2"/>
</dbReference>
<feature type="transmembrane region" description="Helical" evidence="6">
    <location>
        <begin position="695"/>
        <end position="717"/>
    </location>
</feature>
<feature type="transmembrane region" description="Helical" evidence="6">
    <location>
        <begin position="622"/>
        <end position="641"/>
    </location>
</feature>
<evidence type="ECO:0000256" key="3">
    <source>
        <dbReference type="ARBA" id="ARBA00022553"/>
    </source>
</evidence>
<dbReference type="EMBL" id="JBGBPQ010000016">
    <property type="protein sequence ID" value="KAL1508417.1"/>
    <property type="molecule type" value="Genomic_DNA"/>
</dbReference>
<keyword evidence="4" id="KW-0378">Hydrolase</keyword>
<feature type="domain" description="AMP-dependent synthetase/ligase" evidence="7">
    <location>
        <begin position="1794"/>
        <end position="2183"/>
    </location>
</feature>
<feature type="transmembrane region" description="Helical" evidence="6">
    <location>
        <begin position="3338"/>
        <end position="3359"/>
    </location>
</feature>
<proteinExistence type="inferred from homology"/>
<feature type="transmembrane region" description="Helical" evidence="6">
    <location>
        <begin position="3465"/>
        <end position="3487"/>
    </location>
</feature>
<feature type="transmembrane region" description="Helical" evidence="6">
    <location>
        <begin position="2584"/>
        <end position="2606"/>
    </location>
</feature>
<feature type="transmembrane region" description="Helical" evidence="6">
    <location>
        <begin position="989"/>
        <end position="1010"/>
    </location>
</feature>
<dbReference type="NCBIfam" id="TIGR01733">
    <property type="entry name" value="AA-adenyl-dom"/>
    <property type="match status" value="2"/>
</dbReference>
<dbReference type="Proteomes" id="UP001515480">
    <property type="component" value="Unassembled WGS sequence"/>
</dbReference>
<feature type="transmembrane region" description="Helical" evidence="6">
    <location>
        <begin position="3768"/>
        <end position="3793"/>
    </location>
</feature>
<dbReference type="InterPro" id="IPR017853">
    <property type="entry name" value="GH"/>
</dbReference>
<protein>
    <recommendedName>
        <fullName evidence="12">1,3-beta-glucan synthase</fullName>
    </recommendedName>
</protein>
<feature type="transmembrane region" description="Helical" evidence="6">
    <location>
        <begin position="780"/>
        <end position="802"/>
    </location>
</feature>
<feature type="transmembrane region" description="Helical" evidence="6">
    <location>
        <begin position="5229"/>
        <end position="5247"/>
    </location>
</feature>
<dbReference type="InterPro" id="IPR000873">
    <property type="entry name" value="AMP-dep_synth/lig_dom"/>
</dbReference>
<dbReference type="InterPro" id="IPR045851">
    <property type="entry name" value="AMP-bd_C_sf"/>
</dbReference>
<dbReference type="PANTHER" id="PTHR44845">
    <property type="entry name" value="CARRIER DOMAIN-CONTAINING PROTEIN"/>
    <property type="match status" value="1"/>
</dbReference>
<evidence type="ECO:0000259" key="7">
    <source>
        <dbReference type="Pfam" id="PF00501"/>
    </source>
</evidence>
<feature type="domain" description="AMP-dependent synthetase/ligase" evidence="7">
    <location>
        <begin position="4479"/>
        <end position="4868"/>
    </location>
</feature>
<feature type="transmembrane region" description="Helical" evidence="6">
    <location>
        <begin position="1396"/>
        <end position="1421"/>
    </location>
</feature>
<keyword evidence="5" id="KW-0326">Glycosidase</keyword>
<dbReference type="InterPro" id="IPR042099">
    <property type="entry name" value="ANL_N_sf"/>
</dbReference>
<dbReference type="Gene3D" id="3.20.20.80">
    <property type="entry name" value="Glycosidases"/>
    <property type="match status" value="2"/>
</dbReference>
<evidence type="ECO:0000256" key="5">
    <source>
        <dbReference type="ARBA" id="ARBA00023295"/>
    </source>
</evidence>
<feature type="transmembrane region" description="Helical" evidence="6">
    <location>
        <begin position="4081"/>
        <end position="4106"/>
    </location>
</feature>
<evidence type="ECO:0000259" key="8">
    <source>
        <dbReference type="Pfam" id="PF13632"/>
    </source>
</evidence>
<evidence type="ECO:0000256" key="2">
    <source>
        <dbReference type="ARBA" id="ARBA00022450"/>
    </source>
</evidence>
<feature type="transmembrane region" description="Helical" evidence="6">
    <location>
        <begin position="926"/>
        <end position="946"/>
    </location>
</feature>
<name>A0AB34IWN2_PRYPA</name>
<evidence type="ECO:0000259" key="9">
    <source>
        <dbReference type="Pfam" id="PF26410"/>
    </source>
</evidence>
<keyword evidence="3" id="KW-0597">Phosphoprotein</keyword>
<reference evidence="10 11" key="1">
    <citation type="journal article" date="2024" name="Science">
        <title>Giant polyketide synthase enzymes in the biosynthesis of giant marine polyether toxins.</title>
        <authorList>
            <person name="Fallon T.R."/>
            <person name="Shende V.V."/>
            <person name="Wierzbicki I.H."/>
            <person name="Pendleton A.L."/>
            <person name="Watervoot N.F."/>
            <person name="Auber R.P."/>
            <person name="Gonzalez D.J."/>
            <person name="Wisecaver J.H."/>
            <person name="Moore B.S."/>
        </authorList>
    </citation>
    <scope>NUCLEOTIDE SEQUENCE [LARGE SCALE GENOMIC DNA]</scope>
    <source>
        <strain evidence="10 11">12B1</strain>
    </source>
</reference>
<dbReference type="PANTHER" id="PTHR44845:SF7">
    <property type="entry name" value="PLIPASTATIN SYNTHASE SUBUNIT D"/>
    <property type="match status" value="1"/>
</dbReference>
<accession>A0AB34IWN2</accession>
<feature type="transmembrane region" description="Helical" evidence="6">
    <location>
        <begin position="1427"/>
        <end position="1452"/>
    </location>
</feature>
<feature type="transmembrane region" description="Helical" evidence="6">
    <location>
        <begin position="3434"/>
        <end position="3453"/>
    </location>
</feature>
<feature type="transmembrane region" description="Helical" evidence="6">
    <location>
        <begin position="4149"/>
        <end position="4177"/>
    </location>
</feature>
<dbReference type="SUPFAM" id="SSF52777">
    <property type="entry name" value="CoA-dependent acyltransferases"/>
    <property type="match status" value="2"/>
</dbReference>
<dbReference type="CDD" id="cd05930">
    <property type="entry name" value="A_NRPS"/>
    <property type="match status" value="2"/>
</dbReference>
<feature type="transmembrane region" description="Helical" evidence="6">
    <location>
        <begin position="3267"/>
        <end position="3287"/>
    </location>
</feature>
<feature type="transmembrane region" description="Helical" evidence="6">
    <location>
        <begin position="3726"/>
        <end position="3748"/>
    </location>
</feature>
<evidence type="ECO:0000256" key="6">
    <source>
        <dbReference type="SAM" id="Phobius"/>
    </source>
</evidence>
<organism evidence="10 11">
    <name type="scientific">Prymnesium parvum</name>
    <name type="common">Toxic golden alga</name>
    <dbReference type="NCBI Taxonomy" id="97485"/>
    <lineage>
        <taxon>Eukaryota</taxon>
        <taxon>Haptista</taxon>
        <taxon>Haptophyta</taxon>
        <taxon>Prymnesiophyceae</taxon>
        <taxon>Prymnesiales</taxon>
        <taxon>Prymnesiaceae</taxon>
        <taxon>Prymnesium</taxon>
    </lineage>
</organism>
<feature type="transmembrane region" description="Helical" evidence="6">
    <location>
        <begin position="3585"/>
        <end position="3604"/>
    </location>
</feature>
<evidence type="ECO:0008006" key="12">
    <source>
        <dbReference type="Google" id="ProtNLM"/>
    </source>
</evidence>
<feature type="transmembrane region" description="Helical" evidence="6">
    <location>
        <begin position="653"/>
        <end position="674"/>
    </location>
</feature>
<feature type="transmembrane region" description="Helical" evidence="6">
    <location>
        <begin position="582"/>
        <end position="602"/>
    </location>
</feature>
<evidence type="ECO:0000313" key="10">
    <source>
        <dbReference type="EMBL" id="KAL1508417.1"/>
    </source>
</evidence>
<evidence type="ECO:0000256" key="1">
    <source>
        <dbReference type="ARBA" id="ARBA00005641"/>
    </source>
</evidence>
<feature type="transmembrane region" description="Helical" evidence="6">
    <location>
        <begin position="900"/>
        <end position="919"/>
    </location>
</feature>
<keyword evidence="6" id="KW-0812">Transmembrane</keyword>
<dbReference type="InterPro" id="IPR020845">
    <property type="entry name" value="AMP-binding_CS"/>
</dbReference>
<keyword evidence="6" id="KW-1133">Transmembrane helix</keyword>
<dbReference type="Gene3D" id="3.30.300.30">
    <property type="match status" value="2"/>
</dbReference>
<feature type="domain" description="Glycosyltransferase 2-like" evidence="8">
    <location>
        <begin position="3910"/>
        <end position="4124"/>
    </location>
</feature>
<gene>
    <name evidence="10" type="ORF">AB1Y20_004525</name>
</gene>
<dbReference type="PROSITE" id="PS00455">
    <property type="entry name" value="AMP_BINDING"/>
    <property type="match status" value="2"/>
</dbReference>
<feature type="transmembrane region" description="Helical" evidence="6">
    <location>
        <begin position="3380"/>
        <end position="3402"/>
    </location>
</feature>
<feature type="transmembrane region" description="Helical" evidence="6">
    <location>
        <begin position="1041"/>
        <end position="1063"/>
    </location>
</feature>
<dbReference type="Pfam" id="PF26410">
    <property type="entry name" value="GH5_mannosidase"/>
    <property type="match status" value="2"/>
</dbReference>
<dbReference type="InterPro" id="IPR001547">
    <property type="entry name" value="Glyco_hydro_5"/>
</dbReference>
<dbReference type="Gene3D" id="3.30.559.30">
    <property type="entry name" value="Nonribosomal peptide synthetase, condensation domain"/>
    <property type="match status" value="2"/>
</dbReference>
<feature type="transmembrane region" description="Helical" evidence="6">
    <location>
        <begin position="749"/>
        <end position="768"/>
    </location>
</feature>
<dbReference type="InterPro" id="IPR010071">
    <property type="entry name" value="AA_adenyl_dom"/>
</dbReference>
<feature type="transmembrane region" description="Helical" evidence="6">
    <location>
        <begin position="865"/>
        <end position="888"/>
    </location>
</feature>
<feature type="domain" description="Glycosyltransferase 2-like" evidence="8">
    <location>
        <begin position="1225"/>
        <end position="1439"/>
    </location>
</feature>
<dbReference type="Pfam" id="PF00501">
    <property type="entry name" value="AMP-binding"/>
    <property type="match status" value="2"/>
</dbReference>
<feature type="transmembrane region" description="Helical" evidence="6">
    <location>
        <begin position="3611"/>
        <end position="3631"/>
    </location>
</feature>
<comment type="caution">
    <text evidence="10">The sequence shown here is derived from an EMBL/GenBank/DDBJ whole genome shotgun (WGS) entry which is preliminary data.</text>
</comment>
<feature type="transmembrane region" description="Helical" evidence="6">
    <location>
        <begin position="808"/>
        <end position="830"/>
    </location>
</feature>
<evidence type="ECO:0000313" key="11">
    <source>
        <dbReference type="Proteomes" id="UP001515480"/>
    </source>
</evidence>
<dbReference type="SUPFAM" id="SSF51445">
    <property type="entry name" value="(Trans)glycosidases"/>
    <property type="match status" value="2"/>
</dbReference>
<feature type="transmembrane region" description="Helical" evidence="6">
    <location>
        <begin position="2544"/>
        <end position="2563"/>
    </location>
</feature>
<feature type="transmembrane region" description="Helical" evidence="6">
    <location>
        <begin position="3493"/>
        <end position="3515"/>
    </location>
</feature>
<feature type="transmembrane region" description="Helical" evidence="6">
    <location>
        <begin position="3307"/>
        <end position="3326"/>
    </location>
</feature>
<keyword evidence="6" id="KW-0472">Membrane</keyword>
<keyword evidence="2" id="KW-0596">Phosphopantetheine</keyword>
<keyword evidence="11" id="KW-1185">Reference proteome</keyword>
<feature type="non-terminal residue" evidence="10">
    <location>
        <position position="5268"/>
    </location>
</feature>
<feature type="transmembrane region" description="Helical" evidence="6">
    <location>
        <begin position="1464"/>
        <end position="1492"/>
    </location>
</feature>